<keyword evidence="2" id="KW-1185">Reference proteome</keyword>
<reference evidence="1" key="1">
    <citation type="submission" date="2020-11" db="EMBL/GenBank/DDBJ databases">
        <authorList>
            <consortium name="DOE Joint Genome Institute"/>
            <person name="Ahrendt S."/>
            <person name="Riley R."/>
            <person name="Andreopoulos W."/>
            <person name="LaButti K."/>
            <person name="Pangilinan J."/>
            <person name="Ruiz-duenas F.J."/>
            <person name="Barrasa J.M."/>
            <person name="Sanchez-Garcia M."/>
            <person name="Camarero S."/>
            <person name="Miyauchi S."/>
            <person name="Serrano A."/>
            <person name="Linde D."/>
            <person name="Babiker R."/>
            <person name="Drula E."/>
            <person name="Ayuso-Fernandez I."/>
            <person name="Pacheco R."/>
            <person name="Padilla G."/>
            <person name="Ferreira P."/>
            <person name="Barriuso J."/>
            <person name="Kellner H."/>
            <person name="Castanera R."/>
            <person name="Alfaro M."/>
            <person name="Ramirez L."/>
            <person name="Pisabarro A.G."/>
            <person name="Kuo A."/>
            <person name="Tritt A."/>
            <person name="Lipzen A."/>
            <person name="He G."/>
            <person name="Yan M."/>
            <person name="Ng V."/>
            <person name="Cullen D."/>
            <person name="Martin F."/>
            <person name="Rosso M.-N."/>
            <person name="Henrissat B."/>
            <person name="Hibbett D."/>
            <person name="Martinez A.T."/>
            <person name="Grigoriev I.V."/>
        </authorList>
    </citation>
    <scope>NUCLEOTIDE SEQUENCE</scope>
    <source>
        <strain evidence="1">AH 44721</strain>
    </source>
</reference>
<gene>
    <name evidence="1" type="ORF">CPB84DRAFT_1768560</name>
</gene>
<dbReference type="AlphaFoldDB" id="A0A9P5TRM1"/>
<comment type="caution">
    <text evidence="1">The sequence shown here is derived from an EMBL/GenBank/DDBJ whole genome shotgun (WGS) entry which is preliminary data.</text>
</comment>
<protein>
    <submittedName>
        <fullName evidence="1">Uncharacterized protein</fullName>
    </submittedName>
</protein>
<evidence type="ECO:0000313" key="1">
    <source>
        <dbReference type="EMBL" id="KAF8907689.1"/>
    </source>
</evidence>
<organism evidence="1 2">
    <name type="scientific">Gymnopilus junonius</name>
    <name type="common">Spectacular rustgill mushroom</name>
    <name type="synonym">Gymnopilus spectabilis subsp. junonius</name>
    <dbReference type="NCBI Taxonomy" id="109634"/>
    <lineage>
        <taxon>Eukaryota</taxon>
        <taxon>Fungi</taxon>
        <taxon>Dikarya</taxon>
        <taxon>Basidiomycota</taxon>
        <taxon>Agaricomycotina</taxon>
        <taxon>Agaricomycetes</taxon>
        <taxon>Agaricomycetidae</taxon>
        <taxon>Agaricales</taxon>
        <taxon>Agaricineae</taxon>
        <taxon>Hymenogastraceae</taxon>
        <taxon>Gymnopilus</taxon>
    </lineage>
</organism>
<dbReference type="Gene3D" id="3.80.10.10">
    <property type="entry name" value="Ribonuclease Inhibitor"/>
    <property type="match status" value="1"/>
</dbReference>
<evidence type="ECO:0000313" key="2">
    <source>
        <dbReference type="Proteomes" id="UP000724874"/>
    </source>
</evidence>
<dbReference type="EMBL" id="JADNYJ010000014">
    <property type="protein sequence ID" value="KAF8907689.1"/>
    <property type="molecule type" value="Genomic_DNA"/>
</dbReference>
<accession>A0A9P5TRM1</accession>
<dbReference type="Proteomes" id="UP000724874">
    <property type="component" value="Unassembled WGS sequence"/>
</dbReference>
<dbReference type="InterPro" id="IPR032675">
    <property type="entry name" value="LRR_dom_sf"/>
</dbReference>
<proteinExistence type="predicted"/>
<name>A0A9P5TRM1_GYMJU</name>
<dbReference type="OrthoDB" id="2995895at2759"/>
<dbReference type="SUPFAM" id="SSF52047">
    <property type="entry name" value="RNI-like"/>
    <property type="match status" value="1"/>
</dbReference>
<sequence>MSPTLLSLNDLPPELFPIIASHLPLYATPSTLLSLALANRHISTMALPILFSHLIIKNEKHSLRMINRLLDEPGLGLGVRELHIMSELSDGIRLLPQQHSPNESFDMITGLKKVIRRSLLPNIHTLGIYLTSGWDPMEYSDLQLSNGLGELLSDFWADLKYKCPRMKNLILDNVGDTKRRRWLEDCGLYDFQDLSMLIHWQPLYSGGLENHNNLITNLTVLSSSLHTLSLSQFISSSELYVSPLFTLDFPHLKSLHLYYYAVEDSSAVMAFWRRHPMIERLELAYEADTLVKSYFTDDLDSYFFPNLRYLKADYTDVRILAPVLHRLITLEISASINSQIPYLLRSVIPEGLPSLKGLSISDIVSSDARGNKPPEGSLWYETEDGEFRENIQGDKQAIIHTWRKYFLPSIARGAPNVIEFSIDGSLNKPGQFMDMSSQFEAFFHLERLYVSFLSYNSRKRYESTERPWFSHKARLLASACRSLKSVTDISTVDLPYLSATFRRDKGGDVEEVILRKGCGMQVGREHLAFLT</sequence>